<evidence type="ECO:0000313" key="5">
    <source>
        <dbReference type="Proteomes" id="UP000717585"/>
    </source>
</evidence>
<gene>
    <name evidence="4" type="ORF">J8273_6585</name>
</gene>
<keyword evidence="2" id="KW-1133">Transmembrane helix</keyword>
<keyword evidence="2" id="KW-0472">Membrane</keyword>
<comment type="caution">
    <text evidence="4">The sequence shown here is derived from an EMBL/GenBank/DDBJ whole genome shotgun (WGS) entry which is preliminary data.</text>
</comment>
<dbReference type="PANTHER" id="PTHR10177">
    <property type="entry name" value="CYCLINS"/>
    <property type="match status" value="1"/>
</dbReference>
<name>A0A8J6BVV8_9EUKA</name>
<organism evidence="4 5">
    <name type="scientific">Carpediemonas membranifera</name>
    <dbReference type="NCBI Taxonomy" id="201153"/>
    <lineage>
        <taxon>Eukaryota</taxon>
        <taxon>Metamonada</taxon>
        <taxon>Carpediemonas-like organisms</taxon>
        <taxon>Carpediemonas</taxon>
    </lineage>
</organism>
<feature type="region of interest" description="Disordered" evidence="1">
    <location>
        <begin position="291"/>
        <end position="322"/>
    </location>
</feature>
<dbReference type="Pfam" id="PF00134">
    <property type="entry name" value="Cyclin_N"/>
    <property type="match status" value="1"/>
</dbReference>
<feature type="domain" description="Cyclin N-terminal" evidence="3">
    <location>
        <begin position="47"/>
        <end position="171"/>
    </location>
</feature>
<accession>A0A8J6BVV8</accession>
<dbReference type="InterPro" id="IPR036915">
    <property type="entry name" value="Cyclin-like_sf"/>
</dbReference>
<evidence type="ECO:0000313" key="4">
    <source>
        <dbReference type="EMBL" id="KAG9391806.1"/>
    </source>
</evidence>
<protein>
    <submittedName>
        <fullName evidence="4">Cyclin, N-terminal domain</fullName>
    </submittedName>
</protein>
<dbReference type="SUPFAM" id="SSF47954">
    <property type="entry name" value="Cyclin-like"/>
    <property type="match status" value="1"/>
</dbReference>
<dbReference type="Gene3D" id="1.10.472.10">
    <property type="entry name" value="Cyclin-like"/>
    <property type="match status" value="2"/>
</dbReference>
<dbReference type="AlphaFoldDB" id="A0A8J6BVV8"/>
<sequence length="322" mass="36598">MAQFVQGSFRYKELPVVDFKPSDCSSMAGTTQQDTLFAEQLRCFLQMDRTTRPLSQDYINLQSTTLSDEDRDREVAWLADFCEQNHLADNRWHMAFARAVDIIDRYISSAFVHETSLHLLTMVAFFISYKVDDDQGHEILTSSLLPLLPNCTGKEILHGELEILDRLEWNVDRPTPQHFVLMALFQANLGEQVLAEVYDAANRFIMIALSSSSLAWAQSSVIGTAALMCALTYLFKLKRSFTARCPLSYDQWVEVIYNTLGSVMNHAEMVQVDDLARFIMIDYYASKGVNVKEEEEKQTPNDSGDVVERERDAPPTPQAPAQ</sequence>
<keyword evidence="5" id="KW-1185">Reference proteome</keyword>
<dbReference type="OrthoDB" id="306099at2759"/>
<feature type="transmembrane region" description="Helical" evidence="2">
    <location>
        <begin position="214"/>
        <end position="235"/>
    </location>
</feature>
<evidence type="ECO:0000256" key="1">
    <source>
        <dbReference type="SAM" id="MobiDB-lite"/>
    </source>
</evidence>
<reference evidence="4" key="1">
    <citation type="submission" date="2021-05" db="EMBL/GenBank/DDBJ databases">
        <title>A free-living protist that lacks canonical eukaryotic 1 DNA replication and segregation systems.</title>
        <authorList>
            <person name="Salas-Leiva D.E."/>
            <person name="Tromer E.C."/>
            <person name="Curtis B.A."/>
            <person name="Jerlstrom-Hultqvist J."/>
            <person name="Kolisko M."/>
            <person name="Yi Z."/>
            <person name="Salas-Leiva J.S."/>
            <person name="Gallot-Lavallee L."/>
            <person name="Kops G.J.P.L."/>
            <person name="Archibald J.M."/>
            <person name="Simpson A.G.B."/>
            <person name="Roger A.J."/>
        </authorList>
    </citation>
    <scope>NUCLEOTIDE SEQUENCE</scope>
    <source>
        <strain evidence="4">BICM</strain>
    </source>
</reference>
<keyword evidence="2" id="KW-0812">Transmembrane</keyword>
<dbReference type="InterPro" id="IPR039361">
    <property type="entry name" value="Cyclin"/>
</dbReference>
<proteinExistence type="predicted"/>
<dbReference type="EMBL" id="JAHDYR010000053">
    <property type="protein sequence ID" value="KAG9391806.1"/>
    <property type="molecule type" value="Genomic_DNA"/>
</dbReference>
<dbReference type="InterPro" id="IPR006671">
    <property type="entry name" value="Cyclin_N"/>
</dbReference>
<evidence type="ECO:0000259" key="3">
    <source>
        <dbReference type="Pfam" id="PF00134"/>
    </source>
</evidence>
<dbReference type="Proteomes" id="UP000717585">
    <property type="component" value="Unassembled WGS sequence"/>
</dbReference>
<evidence type="ECO:0000256" key="2">
    <source>
        <dbReference type="SAM" id="Phobius"/>
    </source>
</evidence>